<keyword evidence="1" id="KW-0472">Membrane</keyword>
<reference evidence="2" key="1">
    <citation type="submission" date="2022-10" db="EMBL/GenBank/DDBJ databases">
        <title>The complete genomes of actinobacterial strains from the NBC collection.</title>
        <authorList>
            <person name="Joergensen T.S."/>
            <person name="Alvarez Arevalo M."/>
            <person name="Sterndorff E.B."/>
            <person name="Faurdal D."/>
            <person name="Vuksanovic O."/>
            <person name="Mourched A.-S."/>
            <person name="Charusanti P."/>
            <person name="Shaw S."/>
            <person name="Blin K."/>
            <person name="Weber T."/>
        </authorList>
    </citation>
    <scope>NUCLEOTIDE SEQUENCE</scope>
    <source>
        <strain evidence="2">NBC_01401</strain>
    </source>
</reference>
<evidence type="ECO:0008006" key="3">
    <source>
        <dbReference type="Google" id="ProtNLM"/>
    </source>
</evidence>
<organism evidence="2">
    <name type="scientific">Streptomyces sp. NBC_01401</name>
    <dbReference type="NCBI Taxonomy" id="2903854"/>
    <lineage>
        <taxon>Bacteria</taxon>
        <taxon>Bacillati</taxon>
        <taxon>Actinomycetota</taxon>
        <taxon>Actinomycetes</taxon>
        <taxon>Kitasatosporales</taxon>
        <taxon>Streptomycetaceae</taxon>
        <taxon>Streptomyces</taxon>
    </lineage>
</organism>
<keyword evidence="1" id="KW-1133">Transmembrane helix</keyword>
<sequence length="349" mass="37773">MDDIPLIFDPVTGNYHRITRASEVVLSYLDGTRTRDDLVEFFSRSNRSRSDAFTRQLDDFLGSLEKSGLLEGSELPGRPADSGRVRTSMFMPRVVLTRSLPRVLEPVAVALRAAPAKLLVLLATLGALTGYTFGFHTFLTAMPPLQELAGPAFLIATGVMLVFILLHESSHALVAQILKAPIRGLGVALLFYFMPVAYVDRTDAYRVRGRGGRVVLALAGPLTDGWTCGVTGLVALNSGGLVRDTAVYLLGMQLLLLVINLNPLMPSDGYTALESASGLTNARGRAFALLRHTVLRRQLPAHLGNLTRRARNGYMAYGIVSAAYACFLAFAMFHALPVTVDLALSVVGR</sequence>
<feature type="transmembrane region" description="Helical" evidence="1">
    <location>
        <begin position="180"/>
        <end position="199"/>
    </location>
</feature>
<proteinExistence type="predicted"/>
<evidence type="ECO:0000313" key="2">
    <source>
        <dbReference type="EMBL" id="WTY96481.1"/>
    </source>
</evidence>
<feature type="transmembrane region" description="Helical" evidence="1">
    <location>
        <begin position="314"/>
        <end position="336"/>
    </location>
</feature>
<dbReference type="EMBL" id="CP109535">
    <property type="protein sequence ID" value="WTY96481.1"/>
    <property type="molecule type" value="Genomic_DNA"/>
</dbReference>
<feature type="transmembrane region" description="Helical" evidence="1">
    <location>
        <begin position="118"/>
        <end position="142"/>
    </location>
</feature>
<dbReference type="AlphaFoldDB" id="A0AAU3GVD5"/>
<keyword evidence="1" id="KW-0812">Transmembrane</keyword>
<gene>
    <name evidence="2" type="ORF">OG626_16975</name>
</gene>
<name>A0AAU3GVD5_9ACTN</name>
<feature type="transmembrane region" description="Helical" evidence="1">
    <location>
        <begin position="148"/>
        <end position="168"/>
    </location>
</feature>
<accession>A0AAU3GVD5</accession>
<protein>
    <recommendedName>
        <fullName evidence="3">Peptidase M50</fullName>
    </recommendedName>
</protein>
<evidence type="ECO:0000256" key="1">
    <source>
        <dbReference type="SAM" id="Phobius"/>
    </source>
</evidence>